<accession>A0A8D5FL38</accession>
<evidence type="ECO:0000256" key="4">
    <source>
        <dbReference type="ARBA" id="ARBA00022989"/>
    </source>
</evidence>
<dbReference type="GO" id="GO:0015990">
    <property type="term" value="P:electron transport coupled proton transport"/>
    <property type="evidence" value="ECO:0007669"/>
    <property type="project" value="TreeGrafter"/>
</dbReference>
<evidence type="ECO:0000313" key="9">
    <source>
        <dbReference type="EMBL" id="BCL62581.1"/>
    </source>
</evidence>
<feature type="transmembrane region" description="Helical" evidence="7">
    <location>
        <begin position="32"/>
        <end position="52"/>
    </location>
</feature>
<evidence type="ECO:0000256" key="2">
    <source>
        <dbReference type="ARBA" id="ARBA00009025"/>
    </source>
</evidence>
<dbReference type="GO" id="GO:0003954">
    <property type="term" value="F:NADH dehydrogenase activity"/>
    <property type="evidence" value="ECO:0007669"/>
    <property type="project" value="TreeGrafter"/>
</dbReference>
<evidence type="ECO:0000313" key="10">
    <source>
        <dbReference type="Proteomes" id="UP000826725"/>
    </source>
</evidence>
<name>A0A8D5FL38_9BACT</name>
<feature type="transmembrane region" description="Helical" evidence="7">
    <location>
        <begin position="444"/>
        <end position="465"/>
    </location>
</feature>
<dbReference type="PANTHER" id="PTHR43507:SF1">
    <property type="entry name" value="NADH-UBIQUINONE OXIDOREDUCTASE CHAIN 4"/>
    <property type="match status" value="1"/>
</dbReference>
<feature type="transmembrane region" description="Helical" evidence="7">
    <location>
        <begin position="274"/>
        <end position="293"/>
    </location>
</feature>
<feature type="transmembrane region" description="Helical" evidence="7">
    <location>
        <begin position="403"/>
        <end position="424"/>
    </location>
</feature>
<keyword evidence="3 6" id="KW-0812">Transmembrane</keyword>
<feature type="domain" description="NADH:quinone oxidoreductase/Mrp antiporter transmembrane" evidence="8">
    <location>
        <begin position="124"/>
        <end position="413"/>
    </location>
</feature>
<dbReference type="InterPro" id="IPR010227">
    <property type="entry name" value="NADH_Q_OxRdtase_chainM/4"/>
</dbReference>
<organism evidence="9 10">
    <name type="scientific">Desulfomarina profundi</name>
    <dbReference type="NCBI Taxonomy" id="2772557"/>
    <lineage>
        <taxon>Bacteria</taxon>
        <taxon>Pseudomonadati</taxon>
        <taxon>Thermodesulfobacteriota</taxon>
        <taxon>Desulfobulbia</taxon>
        <taxon>Desulfobulbales</taxon>
        <taxon>Desulfobulbaceae</taxon>
        <taxon>Desulfomarina</taxon>
    </lineage>
</organism>
<protein>
    <submittedName>
        <fullName evidence="9">NADH:ubiquinone oxidoreductase subunit M</fullName>
    </submittedName>
</protein>
<dbReference type="Pfam" id="PF00361">
    <property type="entry name" value="Proton_antipo_M"/>
    <property type="match status" value="1"/>
</dbReference>
<feature type="transmembrane region" description="Helical" evidence="7">
    <location>
        <begin position="202"/>
        <end position="223"/>
    </location>
</feature>
<feature type="transmembrane region" description="Helical" evidence="7">
    <location>
        <begin position="328"/>
        <end position="348"/>
    </location>
</feature>
<keyword evidence="5 7" id="KW-0472">Membrane</keyword>
<gene>
    <name evidence="9" type="primary">nuoM-1</name>
    <name evidence="9" type="ORF">DGMP_32740</name>
</gene>
<dbReference type="NCBIfam" id="TIGR01972">
    <property type="entry name" value="NDH_I_M"/>
    <property type="match status" value="1"/>
</dbReference>
<dbReference type="EMBL" id="AP024086">
    <property type="protein sequence ID" value="BCL62581.1"/>
    <property type="molecule type" value="Genomic_DNA"/>
</dbReference>
<dbReference type="GO" id="GO:0012505">
    <property type="term" value="C:endomembrane system"/>
    <property type="evidence" value="ECO:0007669"/>
    <property type="project" value="UniProtKB-SubCell"/>
</dbReference>
<comment type="subcellular location">
    <subcellularLocation>
        <location evidence="1">Endomembrane system</location>
        <topology evidence="1">Multi-pass membrane protein</topology>
    </subcellularLocation>
    <subcellularLocation>
        <location evidence="6">Membrane</location>
        <topology evidence="6">Multi-pass membrane protein</topology>
    </subcellularLocation>
</comment>
<dbReference type="RefSeq" id="WP_228854925.1">
    <property type="nucleotide sequence ID" value="NZ_AP024086.1"/>
</dbReference>
<evidence type="ECO:0000259" key="8">
    <source>
        <dbReference type="Pfam" id="PF00361"/>
    </source>
</evidence>
<feature type="transmembrane region" description="Helical" evidence="7">
    <location>
        <begin position="160"/>
        <end position="182"/>
    </location>
</feature>
<evidence type="ECO:0000256" key="7">
    <source>
        <dbReference type="SAM" id="Phobius"/>
    </source>
</evidence>
<dbReference type="Proteomes" id="UP000826725">
    <property type="component" value="Chromosome"/>
</dbReference>
<evidence type="ECO:0000256" key="3">
    <source>
        <dbReference type="ARBA" id="ARBA00022692"/>
    </source>
</evidence>
<dbReference type="KEGG" id="dbk:DGMP_32740"/>
<dbReference type="AlphaFoldDB" id="A0A8D5FL38"/>
<feature type="transmembrane region" description="Helical" evidence="7">
    <location>
        <begin position="243"/>
        <end position="262"/>
    </location>
</feature>
<feature type="transmembrane region" description="Helical" evidence="7">
    <location>
        <begin position="369"/>
        <end position="391"/>
    </location>
</feature>
<reference evidence="9" key="1">
    <citation type="submission" date="2020-09" db="EMBL/GenBank/DDBJ databases">
        <title>Desulfogranum mesoprofundum gen. nov., sp. nov., a novel mesophilic, sulfate-reducing chemolithoautotroph isolated from a deep-sea hydrothermal vent chimney in the Suiyo Seamount.</title>
        <authorList>
            <person name="Hashimoto Y."/>
            <person name="Nakagawa S."/>
        </authorList>
    </citation>
    <scope>NUCLEOTIDE SEQUENCE</scope>
    <source>
        <strain evidence="9">KT2</strain>
    </source>
</reference>
<comment type="similarity">
    <text evidence="2">Belongs to the complex I subunit 4 family.</text>
</comment>
<keyword evidence="10" id="KW-1185">Reference proteome</keyword>
<dbReference type="GO" id="GO:0048039">
    <property type="term" value="F:ubiquinone binding"/>
    <property type="evidence" value="ECO:0007669"/>
    <property type="project" value="TreeGrafter"/>
</dbReference>
<feature type="transmembrane region" description="Helical" evidence="7">
    <location>
        <begin position="128"/>
        <end position="148"/>
    </location>
</feature>
<dbReference type="GO" id="GO:0042773">
    <property type="term" value="P:ATP synthesis coupled electron transport"/>
    <property type="evidence" value="ECO:0007669"/>
    <property type="project" value="InterPro"/>
</dbReference>
<proteinExistence type="inferred from homology"/>
<evidence type="ECO:0000256" key="6">
    <source>
        <dbReference type="RuleBase" id="RU000320"/>
    </source>
</evidence>
<evidence type="ECO:0000256" key="5">
    <source>
        <dbReference type="ARBA" id="ARBA00023136"/>
    </source>
</evidence>
<dbReference type="GO" id="GO:0008137">
    <property type="term" value="F:NADH dehydrogenase (ubiquinone) activity"/>
    <property type="evidence" value="ECO:0007669"/>
    <property type="project" value="InterPro"/>
</dbReference>
<dbReference type="InterPro" id="IPR003918">
    <property type="entry name" value="NADH_UbQ_OxRdtase"/>
</dbReference>
<feature type="transmembrane region" description="Helical" evidence="7">
    <location>
        <begin position="72"/>
        <end position="99"/>
    </location>
</feature>
<dbReference type="InterPro" id="IPR001750">
    <property type="entry name" value="ND/Mrp_TM"/>
</dbReference>
<dbReference type="PANTHER" id="PTHR43507">
    <property type="entry name" value="NADH-UBIQUINONE OXIDOREDUCTASE CHAIN 4"/>
    <property type="match status" value="1"/>
</dbReference>
<keyword evidence="4 7" id="KW-1133">Transmembrane helix</keyword>
<dbReference type="GO" id="GO:0016020">
    <property type="term" value="C:membrane"/>
    <property type="evidence" value="ECO:0007669"/>
    <property type="project" value="UniProtKB-SubCell"/>
</dbReference>
<evidence type="ECO:0000256" key="1">
    <source>
        <dbReference type="ARBA" id="ARBA00004127"/>
    </source>
</evidence>
<feature type="transmembrane region" description="Helical" evidence="7">
    <location>
        <begin position="6"/>
        <end position="25"/>
    </location>
</feature>
<sequence>MFENVLSVMIFLPILAGLALLLFPVGKSGSRLTGFIVSVIIFMFGIELFLDFTGNGGMEYAVNRPWIDSLGISYSLGIDGISLLVLLACSLLFPLIFAVYSGKTKGYYANLLIAQGAMLGAICATDIVLFYIFWEIMLLPIFFMIGLWGGEKRLAATLKITIYTIAGSLLMLAALVYVGVSYHSQFGAWSFNIADLRNLDLSGGFAVTAFIMFMIAFAIKIPLFPFHTWLPDAYTEAPTSTTFVLSAIMAKIGVYAVIRFVIPVFEIEFARFALLLSLAGVVGMMYCGLAAITQKDFKRLLAFSSASHMGIIALGVFCMNIQALTGSLFQIVAHATSTGILFVFAGLIEERMQTRNIADLGGIAYRAPIFATFFAIAMLASVGLPGTSGFIGEFLIILGAVKFNAFIGFLAGTALIIGVCYMLWMFQRLFFEKSNTKTEGFKDLSLLETVTFLPVILLILFMGIYPQPFLQKIEPAAELHVAGFTTMTVTETVAETVVPAQEHDTHHKN</sequence>